<accession>A0ABT9EEM4</accession>
<name>A0ABT9EEM4_9PROT</name>
<gene>
    <name evidence="1" type="ORF">Q7A36_40755</name>
</gene>
<organism evidence="1 2">
    <name type="scientific">Paracraurococcus lichenis</name>
    <dbReference type="NCBI Taxonomy" id="3064888"/>
    <lineage>
        <taxon>Bacteria</taxon>
        <taxon>Pseudomonadati</taxon>
        <taxon>Pseudomonadota</taxon>
        <taxon>Alphaproteobacteria</taxon>
        <taxon>Acetobacterales</taxon>
        <taxon>Roseomonadaceae</taxon>
        <taxon>Paracraurococcus</taxon>
    </lineage>
</organism>
<reference evidence="1 2" key="1">
    <citation type="submission" date="2023-08" db="EMBL/GenBank/DDBJ databases">
        <title>The draft genome sequence of Paracraurococcus sp. LOR1-02.</title>
        <authorList>
            <person name="Kingkaew E."/>
            <person name="Tanasupawat S."/>
        </authorList>
    </citation>
    <scope>NUCLEOTIDE SEQUENCE [LARGE SCALE GENOMIC DNA]</scope>
    <source>
        <strain evidence="1 2">LOR1-02</strain>
    </source>
</reference>
<keyword evidence="2" id="KW-1185">Reference proteome</keyword>
<comment type="caution">
    <text evidence="1">The sequence shown here is derived from an EMBL/GenBank/DDBJ whole genome shotgun (WGS) entry which is preliminary data.</text>
</comment>
<proteinExistence type="predicted"/>
<feature type="non-terminal residue" evidence="1">
    <location>
        <position position="180"/>
    </location>
</feature>
<feature type="non-terminal residue" evidence="1">
    <location>
        <position position="1"/>
    </location>
</feature>
<evidence type="ECO:0000313" key="1">
    <source>
        <dbReference type="EMBL" id="MDO9714670.1"/>
    </source>
</evidence>
<sequence>RVCVVADRGMISAPTIEGLEERGLEYILGARERTDRVVHEVVLADDGPFTPLLVERANGAETQLFAKEVRHAGRRYIVCRNEAEAEKDRADRQAIIAGLEQQLQRGDKALIGNSAYRRYLRRVAPTNAKGGKAKSGPAFEVDIGKLAEEARYDGIFVLRTNARVTPLQAMLRYRELLAVE</sequence>
<dbReference type="Proteomes" id="UP001243009">
    <property type="component" value="Unassembled WGS sequence"/>
</dbReference>
<protein>
    <submittedName>
        <fullName evidence="1">Transposase</fullName>
    </submittedName>
</protein>
<dbReference type="EMBL" id="JAUTWS010000451">
    <property type="protein sequence ID" value="MDO9714670.1"/>
    <property type="molecule type" value="Genomic_DNA"/>
</dbReference>
<evidence type="ECO:0000313" key="2">
    <source>
        <dbReference type="Proteomes" id="UP001243009"/>
    </source>
</evidence>